<reference evidence="4 5" key="1">
    <citation type="submission" date="2018-04" db="EMBL/GenBank/DDBJ databases">
        <title>Genomic Encyclopedia of Type Strains, Phase IV (KMG-IV): sequencing the most valuable type-strain genomes for metagenomic binning, comparative biology and taxonomic classification.</title>
        <authorList>
            <person name="Goeker M."/>
        </authorList>
    </citation>
    <scope>NUCLEOTIDE SEQUENCE [LARGE SCALE GENOMIC DNA]</scope>
    <source>
        <strain evidence="4 5">DSM 28795</strain>
    </source>
</reference>
<dbReference type="EMBL" id="QEKT01000001">
    <property type="protein sequence ID" value="PVY86354.1"/>
    <property type="molecule type" value="Genomic_DNA"/>
</dbReference>
<sequence length="174" mass="19704">MRILKDKTVYQGAVFEVKDQVIDLENQREPIKRQSIITSDSITIALINEARQVLIVNEFRAPIASFSWSLPAGRVNSQEAPAVTAQRELAEETGYLIESEFLHSVDRVSLSNGILSEFSNIYLAHLVDGHYQLVDRHFDHDEDIRDQKWVSIDDALTRTDGAASHLALLYLKLV</sequence>
<dbReference type="InterPro" id="IPR015797">
    <property type="entry name" value="NUDIX_hydrolase-like_dom_sf"/>
</dbReference>
<evidence type="ECO:0000256" key="2">
    <source>
        <dbReference type="ARBA" id="ARBA00022801"/>
    </source>
</evidence>
<dbReference type="AlphaFoldDB" id="A0A2U1DFB5"/>
<evidence type="ECO:0000313" key="4">
    <source>
        <dbReference type="EMBL" id="PVY86354.1"/>
    </source>
</evidence>
<dbReference type="GO" id="GO:0016787">
    <property type="term" value="F:hydrolase activity"/>
    <property type="evidence" value="ECO:0007669"/>
    <property type="project" value="UniProtKB-KW"/>
</dbReference>
<evidence type="ECO:0000256" key="1">
    <source>
        <dbReference type="ARBA" id="ARBA00001946"/>
    </source>
</evidence>
<dbReference type="PROSITE" id="PS51462">
    <property type="entry name" value="NUDIX"/>
    <property type="match status" value="1"/>
</dbReference>
<comment type="caution">
    <text evidence="4">The sequence shown here is derived from an EMBL/GenBank/DDBJ whole genome shotgun (WGS) entry which is preliminary data.</text>
</comment>
<dbReference type="CDD" id="cd03424">
    <property type="entry name" value="NUDIX_ADPRase_Nudt5_UGPPase_Nudt14"/>
    <property type="match status" value="1"/>
</dbReference>
<accession>A0A2U1DFB5</accession>
<dbReference type="GO" id="GO:0006753">
    <property type="term" value="P:nucleoside phosphate metabolic process"/>
    <property type="evidence" value="ECO:0007669"/>
    <property type="project" value="TreeGrafter"/>
</dbReference>
<dbReference type="Proteomes" id="UP000245433">
    <property type="component" value="Unassembled WGS sequence"/>
</dbReference>
<evidence type="ECO:0000259" key="3">
    <source>
        <dbReference type="PROSITE" id="PS51462"/>
    </source>
</evidence>
<dbReference type="InterPro" id="IPR020084">
    <property type="entry name" value="NUDIX_hydrolase_CS"/>
</dbReference>
<dbReference type="PROSITE" id="PS00893">
    <property type="entry name" value="NUDIX_BOX"/>
    <property type="match status" value="1"/>
</dbReference>
<proteinExistence type="predicted"/>
<name>A0A2U1DFB5_9LACO</name>
<dbReference type="PANTHER" id="PTHR11839:SF18">
    <property type="entry name" value="NUDIX HYDROLASE DOMAIN-CONTAINING PROTEIN"/>
    <property type="match status" value="1"/>
</dbReference>
<feature type="domain" description="Nudix hydrolase" evidence="3">
    <location>
        <begin position="37"/>
        <end position="174"/>
    </location>
</feature>
<dbReference type="OrthoDB" id="9806150at2"/>
<dbReference type="RefSeq" id="WP_089937669.1">
    <property type="nucleotide sequence ID" value="NZ_CAKOEX010000001.1"/>
</dbReference>
<dbReference type="PANTHER" id="PTHR11839">
    <property type="entry name" value="UDP/ADP-SUGAR PYROPHOSPHATASE"/>
    <property type="match status" value="1"/>
</dbReference>
<dbReference type="InterPro" id="IPR000086">
    <property type="entry name" value="NUDIX_hydrolase_dom"/>
</dbReference>
<gene>
    <name evidence="4" type="ORF">C7384_101270</name>
</gene>
<keyword evidence="5" id="KW-1185">Reference proteome</keyword>
<evidence type="ECO:0000313" key="5">
    <source>
        <dbReference type="Proteomes" id="UP000245433"/>
    </source>
</evidence>
<protein>
    <submittedName>
        <fullName evidence="4">ADP-ribose pyrophosphatase</fullName>
    </submittedName>
</protein>
<dbReference type="Pfam" id="PF00293">
    <property type="entry name" value="NUDIX"/>
    <property type="match status" value="1"/>
</dbReference>
<organism evidence="4 5">
    <name type="scientific">Convivina intestini</name>
    <dbReference type="NCBI Taxonomy" id="1505726"/>
    <lineage>
        <taxon>Bacteria</taxon>
        <taxon>Bacillati</taxon>
        <taxon>Bacillota</taxon>
        <taxon>Bacilli</taxon>
        <taxon>Lactobacillales</taxon>
        <taxon>Lactobacillaceae</taxon>
        <taxon>Convivina</taxon>
    </lineage>
</organism>
<dbReference type="Gene3D" id="3.90.79.10">
    <property type="entry name" value="Nucleoside Triphosphate Pyrophosphohydrolase"/>
    <property type="match status" value="1"/>
</dbReference>
<keyword evidence="2" id="KW-0378">Hydrolase</keyword>
<comment type="cofactor">
    <cofactor evidence="1">
        <name>Mg(2+)</name>
        <dbReference type="ChEBI" id="CHEBI:18420"/>
    </cofactor>
</comment>
<dbReference type="SUPFAM" id="SSF55811">
    <property type="entry name" value="Nudix"/>
    <property type="match status" value="1"/>
</dbReference>
<dbReference type="GO" id="GO:0019693">
    <property type="term" value="P:ribose phosphate metabolic process"/>
    <property type="evidence" value="ECO:0007669"/>
    <property type="project" value="TreeGrafter"/>
</dbReference>